<protein>
    <submittedName>
        <fullName evidence="2">Multiple sugar transport system substrate-binding protein</fullName>
    </submittedName>
</protein>
<proteinExistence type="predicted"/>
<reference evidence="2 3" key="1">
    <citation type="submission" date="2016-10" db="EMBL/GenBank/DDBJ databases">
        <authorList>
            <person name="de Groot N.N."/>
        </authorList>
    </citation>
    <scope>NUCLEOTIDE SEQUENCE [LARGE SCALE GENOMIC DNA]</scope>
    <source>
        <strain evidence="2 3">DSM 43019</strain>
    </source>
</reference>
<dbReference type="AlphaFoldDB" id="A0A1I2G7G6"/>
<keyword evidence="3" id="KW-1185">Reference proteome</keyword>
<accession>A0A1I2G7G6</accession>
<organism evidence="2 3">
    <name type="scientific">Actinoplanes philippinensis</name>
    <dbReference type="NCBI Taxonomy" id="35752"/>
    <lineage>
        <taxon>Bacteria</taxon>
        <taxon>Bacillati</taxon>
        <taxon>Actinomycetota</taxon>
        <taxon>Actinomycetes</taxon>
        <taxon>Micromonosporales</taxon>
        <taxon>Micromonosporaceae</taxon>
        <taxon>Actinoplanes</taxon>
    </lineage>
</organism>
<dbReference type="RefSeq" id="WP_177319760.1">
    <property type="nucleotide sequence ID" value="NZ_BOMT01000023.1"/>
</dbReference>
<keyword evidence="2" id="KW-0813">Transport</keyword>
<keyword evidence="1" id="KW-1133">Transmembrane helix</keyword>
<evidence type="ECO:0000313" key="2">
    <source>
        <dbReference type="EMBL" id="SFF12551.1"/>
    </source>
</evidence>
<dbReference type="EMBL" id="FONV01000006">
    <property type="protein sequence ID" value="SFF12551.1"/>
    <property type="molecule type" value="Genomic_DNA"/>
</dbReference>
<keyword evidence="1" id="KW-0472">Membrane</keyword>
<dbReference type="Gene3D" id="3.40.190.10">
    <property type="entry name" value="Periplasmic binding protein-like II"/>
    <property type="match status" value="2"/>
</dbReference>
<evidence type="ECO:0000256" key="1">
    <source>
        <dbReference type="SAM" id="Phobius"/>
    </source>
</evidence>
<dbReference type="SUPFAM" id="SSF53850">
    <property type="entry name" value="Periplasmic binding protein-like II"/>
    <property type="match status" value="1"/>
</dbReference>
<keyword evidence="2" id="KW-0762">Sugar transport</keyword>
<dbReference type="Proteomes" id="UP000199645">
    <property type="component" value="Unassembled WGS sequence"/>
</dbReference>
<name>A0A1I2G7G6_9ACTN</name>
<gene>
    <name evidence="2" type="ORF">SAMN05421541_106222</name>
</gene>
<keyword evidence="1" id="KW-0812">Transmembrane</keyword>
<sequence length="439" mass="47531">MISEVTRRPWVVLVIGLATGLALGLTVPILVRPSGGTPGELVIVSGDEDGRAGSRQILIDLWNQQHPDKRARIEPVSGGADEEHSAMERYAKGEEEVKADILNLDMTSIAEFAAFGYIAEWPADRTPGQLLGELLEKPRASCYYQNRLWALPFNTDVGVMFARRSQLKSAPPTPPLAFTWNDVLDHEPPDKSTTPEWAYAGQLDAYEGLTVNAVEALWAVQKEIGGPAASAPSPLGVPTDPAIWTAAVNRLYGPPGKPRVVDTDSTSYREETTTAQFLNSRIVFMRNWPTAFRTLVEASDQQVTVAAADIVMTPLPGPAVLGGQNLAVVAGSPRGDDARELIAFLASEASQRLLMQVGGFAAATAATYDRPEIKAAHPYAPTIRSALEDSRQRLQTPYYPLFSQEIRTVIGEIRAGAVPSAADLQQRLTDAAAGKLRRR</sequence>
<feature type="transmembrane region" description="Helical" evidence="1">
    <location>
        <begin position="12"/>
        <end position="31"/>
    </location>
</feature>
<dbReference type="InterPro" id="IPR006059">
    <property type="entry name" value="SBP"/>
</dbReference>
<evidence type="ECO:0000313" key="3">
    <source>
        <dbReference type="Proteomes" id="UP000199645"/>
    </source>
</evidence>
<dbReference type="STRING" id="35752.SAMN05421541_106222"/>
<dbReference type="Pfam" id="PF13416">
    <property type="entry name" value="SBP_bac_8"/>
    <property type="match status" value="1"/>
</dbReference>